<protein>
    <submittedName>
        <fullName evidence="2">Uncharacterized protein</fullName>
    </submittedName>
</protein>
<evidence type="ECO:0000313" key="2">
    <source>
        <dbReference type="EMBL" id="KAA6403335.1"/>
    </source>
</evidence>
<dbReference type="EMBL" id="SNRW01000111">
    <property type="protein sequence ID" value="KAA6403335.1"/>
    <property type="molecule type" value="Genomic_DNA"/>
</dbReference>
<dbReference type="AlphaFoldDB" id="A0A5J4X9W5"/>
<feature type="compositionally biased region" description="Acidic residues" evidence="1">
    <location>
        <begin position="141"/>
        <end position="167"/>
    </location>
</feature>
<name>A0A5J4X9W5_9EUKA</name>
<feature type="region of interest" description="Disordered" evidence="1">
    <location>
        <begin position="133"/>
        <end position="167"/>
    </location>
</feature>
<evidence type="ECO:0000313" key="3">
    <source>
        <dbReference type="Proteomes" id="UP000324800"/>
    </source>
</evidence>
<comment type="caution">
    <text evidence="2">The sequence shown here is derived from an EMBL/GenBank/DDBJ whole genome shotgun (WGS) entry which is preliminary data.</text>
</comment>
<accession>A0A5J4X9W5</accession>
<proteinExistence type="predicted"/>
<reference evidence="2 3" key="1">
    <citation type="submission" date="2019-03" db="EMBL/GenBank/DDBJ databases">
        <title>Single cell metagenomics reveals metabolic interactions within the superorganism composed of flagellate Streblomastix strix and complex community of Bacteroidetes bacteria on its surface.</title>
        <authorList>
            <person name="Treitli S.C."/>
            <person name="Kolisko M."/>
            <person name="Husnik F."/>
            <person name="Keeling P."/>
            <person name="Hampl V."/>
        </authorList>
    </citation>
    <scope>NUCLEOTIDE SEQUENCE [LARGE SCALE GENOMIC DNA]</scope>
    <source>
        <strain evidence="2">ST1C</strain>
    </source>
</reference>
<sequence>MALINPQFRSALGNEGDAFGVISKESVEKIKELHQIKKLISTPTEEQQTSTQAKSVPKLKINAAAKPKLFGPIQKKQGKFSEFLLLSVLPAAQLVNAQQLLTQQGPQTNQFQQNIANQSSNFQQAAQHKFQLEIPSRDGDIEVEEVSTESEVSANEDDSVEDQDSEQ</sequence>
<gene>
    <name evidence="2" type="ORF">EZS28_001130</name>
</gene>
<dbReference type="Proteomes" id="UP000324800">
    <property type="component" value="Unassembled WGS sequence"/>
</dbReference>
<evidence type="ECO:0000256" key="1">
    <source>
        <dbReference type="SAM" id="MobiDB-lite"/>
    </source>
</evidence>
<organism evidence="2 3">
    <name type="scientific">Streblomastix strix</name>
    <dbReference type="NCBI Taxonomy" id="222440"/>
    <lineage>
        <taxon>Eukaryota</taxon>
        <taxon>Metamonada</taxon>
        <taxon>Preaxostyla</taxon>
        <taxon>Oxymonadida</taxon>
        <taxon>Streblomastigidae</taxon>
        <taxon>Streblomastix</taxon>
    </lineage>
</organism>